<dbReference type="GO" id="GO:0003677">
    <property type="term" value="F:DNA binding"/>
    <property type="evidence" value="ECO:0007669"/>
    <property type="project" value="InterPro"/>
</dbReference>
<name>A0A926HUK3_9FIRM</name>
<dbReference type="SUPFAM" id="SSF47413">
    <property type="entry name" value="lambda repressor-like DNA-binding domains"/>
    <property type="match status" value="1"/>
</dbReference>
<feature type="domain" description="HTH cro/C1-type" evidence="1">
    <location>
        <begin position="14"/>
        <end position="68"/>
    </location>
</feature>
<comment type="caution">
    <text evidence="2">The sequence shown here is derived from an EMBL/GenBank/DDBJ whole genome shotgun (WGS) entry which is preliminary data.</text>
</comment>
<accession>A0A926HUK3</accession>
<gene>
    <name evidence="2" type="ORF">H8698_06695</name>
</gene>
<evidence type="ECO:0000259" key="1">
    <source>
        <dbReference type="PROSITE" id="PS50943"/>
    </source>
</evidence>
<dbReference type="Gene3D" id="1.10.260.40">
    <property type="entry name" value="lambda repressor-like DNA-binding domains"/>
    <property type="match status" value="1"/>
</dbReference>
<dbReference type="InterPro" id="IPR001387">
    <property type="entry name" value="Cro/C1-type_HTH"/>
</dbReference>
<dbReference type="Proteomes" id="UP000611762">
    <property type="component" value="Unassembled WGS sequence"/>
</dbReference>
<dbReference type="Pfam" id="PF01381">
    <property type="entry name" value="HTH_3"/>
    <property type="match status" value="1"/>
</dbReference>
<proteinExistence type="predicted"/>
<dbReference type="SMART" id="SM00530">
    <property type="entry name" value="HTH_XRE"/>
    <property type="match status" value="1"/>
</dbReference>
<dbReference type="RefSeq" id="WP_249311821.1">
    <property type="nucleotide sequence ID" value="NZ_JACRSU010000002.1"/>
</dbReference>
<dbReference type="AlphaFoldDB" id="A0A926HUK3"/>
<sequence length="83" mass="9591">MNQQYMTKEETNRFKAYMVMAGYNITSLANKLNLSRESLSMRISGKIDFGRKEMADIANILRVDPNIIFFGHEVTLKETNRKG</sequence>
<evidence type="ECO:0000313" key="3">
    <source>
        <dbReference type="Proteomes" id="UP000611762"/>
    </source>
</evidence>
<dbReference type="EMBL" id="JACRSU010000002">
    <property type="protein sequence ID" value="MBC8540662.1"/>
    <property type="molecule type" value="Genomic_DNA"/>
</dbReference>
<keyword evidence="3" id="KW-1185">Reference proteome</keyword>
<evidence type="ECO:0000313" key="2">
    <source>
        <dbReference type="EMBL" id="MBC8540662.1"/>
    </source>
</evidence>
<organism evidence="2 3">
    <name type="scientific">Congzhengia minquanensis</name>
    <dbReference type="NCBI Taxonomy" id="2763657"/>
    <lineage>
        <taxon>Bacteria</taxon>
        <taxon>Bacillati</taxon>
        <taxon>Bacillota</taxon>
        <taxon>Clostridia</taxon>
        <taxon>Eubacteriales</taxon>
        <taxon>Oscillospiraceae</taxon>
        <taxon>Congzhengia</taxon>
    </lineage>
</organism>
<dbReference type="PROSITE" id="PS50943">
    <property type="entry name" value="HTH_CROC1"/>
    <property type="match status" value="1"/>
</dbReference>
<protein>
    <submittedName>
        <fullName evidence="2">Helix-turn-helix transcriptional regulator</fullName>
    </submittedName>
</protein>
<dbReference type="InterPro" id="IPR010982">
    <property type="entry name" value="Lambda_DNA-bd_dom_sf"/>
</dbReference>
<reference evidence="2" key="1">
    <citation type="submission" date="2020-08" db="EMBL/GenBank/DDBJ databases">
        <title>Genome public.</title>
        <authorList>
            <person name="Liu C."/>
            <person name="Sun Q."/>
        </authorList>
    </citation>
    <scope>NUCLEOTIDE SEQUENCE</scope>
    <source>
        <strain evidence="2">H8</strain>
    </source>
</reference>